<feature type="compositionally biased region" description="Low complexity" evidence="5">
    <location>
        <begin position="2060"/>
        <end position="2069"/>
    </location>
</feature>
<feature type="compositionally biased region" description="Basic residues" evidence="5">
    <location>
        <begin position="1708"/>
        <end position="1717"/>
    </location>
</feature>
<feature type="region of interest" description="Disordered" evidence="5">
    <location>
        <begin position="1834"/>
        <end position="2108"/>
    </location>
</feature>
<feature type="region of interest" description="Disordered" evidence="5">
    <location>
        <begin position="2138"/>
        <end position="2168"/>
    </location>
</feature>
<feature type="compositionally biased region" description="Polar residues" evidence="5">
    <location>
        <begin position="1179"/>
        <end position="1188"/>
    </location>
</feature>
<feature type="compositionally biased region" description="Low complexity" evidence="5">
    <location>
        <begin position="685"/>
        <end position="698"/>
    </location>
</feature>
<feature type="compositionally biased region" description="Basic residues" evidence="5">
    <location>
        <begin position="1576"/>
        <end position="1598"/>
    </location>
</feature>
<feature type="compositionally biased region" description="Basic residues" evidence="5">
    <location>
        <begin position="1397"/>
        <end position="1412"/>
    </location>
</feature>
<feature type="compositionally biased region" description="Low complexity" evidence="5">
    <location>
        <begin position="808"/>
        <end position="847"/>
    </location>
</feature>
<feature type="compositionally biased region" description="Basic residues" evidence="5">
    <location>
        <begin position="1337"/>
        <end position="1349"/>
    </location>
</feature>
<dbReference type="OrthoDB" id="1935339at2759"/>
<feature type="compositionally biased region" description="Basic and acidic residues" evidence="5">
    <location>
        <begin position="1852"/>
        <end position="1868"/>
    </location>
</feature>
<dbReference type="PROSITE" id="PS50016">
    <property type="entry name" value="ZF_PHD_2"/>
    <property type="match status" value="1"/>
</dbReference>
<keyword evidence="9" id="KW-1185">Reference proteome</keyword>
<organism evidence="8 9">
    <name type="scientific">Stomoxys calcitrans</name>
    <name type="common">Stable fly</name>
    <name type="synonym">Conops calcitrans</name>
    <dbReference type="NCBI Taxonomy" id="35570"/>
    <lineage>
        <taxon>Eukaryota</taxon>
        <taxon>Metazoa</taxon>
        <taxon>Ecdysozoa</taxon>
        <taxon>Arthropoda</taxon>
        <taxon>Hexapoda</taxon>
        <taxon>Insecta</taxon>
        <taxon>Pterygota</taxon>
        <taxon>Neoptera</taxon>
        <taxon>Endopterygota</taxon>
        <taxon>Diptera</taxon>
        <taxon>Brachycera</taxon>
        <taxon>Muscomorpha</taxon>
        <taxon>Muscoidea</taxon>
        <taxon>Muscidae</taxon>
        <taxon>Stomoxys</taxon>
    </lineage>
</organism>
<evidence type="ECO:0000313" key="8">
    <source>
        <dbReference type="EnsemblMetazoa" id="SCAU015779-PA"/>
    </source>
</evidence>
<evidence type="ECO:0000256" key="1">
    <source>
        <dbReference type="ARBA" id="ARBA00022723"/>
    </source>
</evidence>
<feature type="region of interest" description="Disordered" evidence="5">
    <location>
        <begin position="148"/>
        <end position="204"/>
    </location>
</feature>
<protein>
    <recommendedName>
        <fullName evidence="10">PHD and RING finger domain-containing protein 1</fullName>
    </recommendedName>
</protein>
<feature type="compositionally biased region" description="Polar residues" evidence="5">
    <location>
        <begin position="2138"/>
        <end position="2157"/>
    </location>
</feature>
<dbReference type="InterPro" id="IPR017907">
    <property type="entry name" value="Znf_RING_CS"/>
</dbReference>
<feature type="compositionally biased region" description="Basic residues" evidence="5">
    <location>
        <begin position="1360"/>
        <end position="1389"/>
    </location>
</feature>
<dbReference type="VEuPathDB" id="VectorBase:SCAU015779"/>
<feature type="compositionally biased region" description="Polar residues" evidence="5">
    <location>
        <begin position="642"/>
        <end position="662"/>
    </location>
</feature>
<feature type="compositionally biased region" description="Low complexity" evidence="5">
    <location>
        <begin position="1489"/>
        <end position="1498"/>
    </location>
</feature>
<feature type="region of interest" description="Disordered" evidence="5">
    <location>
        <begin position="931"/>
        <end position="1215"/>
    </location>
</feature>
<dbReference type="Proteomes" id="UP000095300">
    <property type="component" value="Unassembled WGS sequence"/>
</dbReference>
<dbReference type="CDD" id="cd16635">
    <property type="entry name" value="mRING-HC-C3HC3D_PHRF1"/>
    <property type="match status" value="1"/>
</dbReference>
<evidence type="ECO:0000256" key="3">
    <source>
        <dbReference type="ARBA" id="ARBA00022833"/>
    </source>
</evidence>
<feature type="compositionally biased region" description="Polar residues" evidence="5">
    <location>
        <begin position="1052"/>
        <end position="1063"/>
    </location>
</feature>
<dbReference type="PROSITE" id="PS00518">
    <property type="entry name" value="ZF_RING_1"/>
    <property type="match status" value="1"/>
</dbReference>
<evidence type="ECO:0000259" key="7">
    <source>
        <dbReference type="PROSITE" id="PS50089"/>
    </source>
</evidence>
<dbReference type="Gene3D" id="3.30.40.10">
    <property type="entry name" value="Zinc/RING finger domain, C3HC4 (zinc finger)"/>
    <property type="match status" value="2"/>
</dbReference>
<dbReference type="SMART" id="SM00249">
    <property type="entry name" value="PHD"/>
    <property type="match status" value="1"/>
</dbReference>
<dbReference type="PROSITE" id="PS01359">
    <property type="entry name" value="ZF_PHD_1"/>
    <property type="match status" value="1"/>
</dbReference>
<dbReference type="InterPro" id="IPR047157">
    <property type="entry name" value="PHRF1/Atg35"/>
</dbReference>
<dbReference type="InterPro" id="IPR019786">
    <property type="entry name" value="Zinc_finger_PHD-type_CS"/>
</dbReference>
<feature type="region of interest" description="Disordered" evidence="5">
    <location>
        <begin position="808"/>
        <end position="877"/>
    </location>
</feature>
<feature type="region of interest" description="Disordered" evidence="5">
    <location>
        <begin position="642"/>
        <end position="760"/>
    </location>
</feature>
<dbReference type="Pfam" id="PF23030">
    <property type="entry name" value="SCAF11-like_C"/>
    <property type="match status" value="1"/>
</dbReference>
<feature type="compositionally biased region" description="Basic and acidic residues" evidence="5">
    <location>
        <begin position="1915"/>
        <end position="1965"/>
    </location>
</feature>
<dbReference type="InterPro" id="IPR057031">
    <property type="entry name" value="SFR19-like_C"/>
</dbReference>
<feature type="compositionally biased region" description="Low complexity" evidence="5">
    <location>
        <begin position="46"/>
        <end position="58"/>
    </location>
</feature>
<evidence type="ECO:0000256" key="4">
    <source>
        <dbReference type="PROSITE-ProRule" id="PRU00175"/>
    </source>
</evidence>
<dbReference type="SMART" id="SM00184">
    <property type="entry name" value="RING"/>
    <property type="match status" value="1"/>
</dbReference>
<feature type="compositionally biased region" description="Basic and acidic residues" evidence="5">
    <location>
        <begin position="1448"/>
        <end position="1474"/>
    </location>
</feature>
<dbReference type="SUPFAM" id="SSF57903">
    <property type="entry name" value="FYVE/PHD zinc finger"/>
    <property type="match status" value="1"/>
</dbReference>
<proteinExistence type="predicted"/>
<feature type="compositionally biased region" description="Basic and acidic residues" evidence="5">
    <location>
        <begin position="1064"/>
        <end position="1074"/>
    </location>
</feature>
<feature type="compositionally biased region" description="Basic and acidic residues" evidence="5">
    <location>
        <begin position="2095"/>
        <end position="2106"/>
    </location>
</feature>
<feature type="region of interest" description="Disordered" evidence="5">
    <location>
        <begin position="1"/>
        <end position="129"/>
    </location>
</feature>
<feature type="compositionally biased region" description="Polar residues" evidence="5">
    <location>
        <begin position="152"/>
        <end position="164"/>
    </location>
</feature>
<feature type="compositionally biased region" description="Basic residues" evidence="5">
    <location>
        <begin position="1667"/>
        <end position="1684"/>
    </location>
</feature>
<feature type="region of interest" description="Disordered" evidence="5">
    <location>
        <begin position="485"/>
        <end position="514"/>
    </location>
</feature>
<keyword evidence="3" id="KW-0862">Zinc</keyword>
<feature type="region of interest" description="Disordered" evidence="5">
    <location>
        <begin position="407"/>
        <end position="461"/>
    </location>
</feature>
<evidence type="ECO:0000313" key="9">
    <source>
        <dbReference type="Proteomes" id="UP000095300"/>
    </source>
</evidence>
<feature type="compositionally biased region" description="Polar residues" evidence="5">
    <location>
        <begin position="2012"/>
        <end position="2023"/>
    </location>
</feature>
<feature type="compositionally biased region" description="Low complexity" evidence="5">
    <location>
        <begin position="663"/>
        <end position="677"/>
    </location>
</feature>
<dbReference type="SUPFAM" id="SSF57850">
    <property type="entry name" value="RING/U-box"/>
    <property type="match status" value="1"/>
</dbReference>
<evidence type="ECO:0000256" key="5">
    <source>
        <dbReference type="SAM" id="MobiDB-lite"/>
    </source>
</evidence>
<feature type="compositionally biased region" description="Low complexity" evidence="5">
    <location>
        <begin position="779"/>
        <end position="790"/>
    </location>
</feature>
<feature type="compositionally biased region" description="Acidic residues" evidence="5">
    <location>
        <begin position="983"/>
        <end position="1003"/>
    </location>
</feature>
<feature type="compositionally biased region" description="Polar residues" evidence="5">
    <location>
        <begin position="1278"/>
        <end position="1293"/>
    </location>
</feature>
<dbReference type="PANTHER" id="PTHR12618">
    <property type="entry name" value="PHD AND RING FINGER DOMAIN-CONTAINING PROTEIN 1"/>
    <property type="match status" value="1"/>
</dbReference>
<evidence type="ECO:0000256" key="2">
    <source>
        <dbReference type="ARBA" id="ARBA00022771"/>
    </source>
</evidence>
<dbReference type="PROSITE" id="PS50089">
    <property type="entry name" value="ZF_RING_2"/>
    <property type="match status" value="1"/>
</dbReference>
<feature type="compositionally biased region" description="Polar residues" evidence="5">
    <location>
        <begin position="1742"/>
        <end position="1752"/>
    </location>
</feature>
<name>A0A1I8QC32_STOCA</name>
<dbReference type="PANTHER" id="PTHR12618:SF20">
    <property type="entry name" value="PHD AND RING FINGER DOMAIN-CONTAINING PROTEIN 1"/>
    <property type="match status" value="1"/>
</dbReference>
<dbReference type="InterPro" id="IPR001841">
    <property type="entry name" value="Znf_RING"/>
</dbReference>
<feature type="region of interest" description="Disordered" evidence="5">
    <location>
        <begin position="779"/>
        <end position="798"/>
    </location>
</feature>
<feature type="compositionally biased region" description="Basic residues" evidence="5">
    <location>
        <begin position="448"/>
        <end position="461"/>
    </location>
</feature>
<gene>
    <name evidence="8" type="primary">106081286</name>
</gene>
<dbReference type="Pfam" id="PF00628">
    <property type="entry name" value="PHD"/>
    <property type="match status" value="1"/>
</dbReference>
<evidence type="ECO:0008006" key="10">
    <source>
        <dbReference type="Google" id="ProtNLM"/>
    </source>
</evidence>
<feature type="compositionally biased region" description="Gly residues" evidence="5">
    <location>
        <begin position="714"/>
        <end position="730"/>
    </location>
</feature>
<feature type="compositionally biased region" description="Basic residues" evidence="5">
    <location>
        <begin position="1475"/>
        <end position="1488"/>
    </location>
</feature>
<dbReference type="CDD" id="cd15536">
    <property type="entry name" value="PHD_PHRF1"/>
    <property type="match status" value="1"/>
</dbReference>
<feature type="compositionally biased region" description="Polar residues" evidence="5">
    <location>
        <begin position="90"/>
        <end position="111"/>
    </location>
</feature>
<feature type="compositionally biased region" description="Acidic residues" evidence="5">
    <location>
        <begin position="1124"/>
        <end position="1139"/>
    </location>
</feature>
<feature type="compositionally biased region" description="Basic residues" evidence="5">
    <location>
        <begin position="485"/>
        <end position="500"/>
    </location>
</feature>
<feature type="compositionally biased region" description="Basic residues" evidence="5">
    <location>
        <begin position="1617"/>
        <end position="1629"/>
    </location>
</feature>
<evidence type="ECO:0000259" key="6">
    <source>
        <dbReference type="PROSITE" id="PS50016"/>
    </source>
</evidence>
<feature type="compositionally biased region" description="Polar residues" evidence="5">
    <location>
        <begin position="2078"/>
        <end position="2093"/>
    </location>
</feature>
<dbReference type="KEGG" id="scac:106081286"/>
<dbReference type="EnsemblMetazoa" id="SCAU015779-RA">
    <property type="protein sequence ID" value="SCAU015779-PA"/>
    <property type="gene ID" value="SCAU015779"/>
</dbReference>
<feature type="compositionally biased region" description="Basic residues" evidence="5">
    <location>
        <begin position="1779"/>
        <end position="1806"/>
    </location>
</feature>
<feature type="compositionally biased region" description="Basic residues" evidence="5">
    <location>
        <begin position="1874"/>
        <end position="1884"/>
    </location>
</feature>
<feature type="compositionally biased region" description="Acidic residues" evidence="5">
    <location>
        <begin position="956"/>
        <end position="973"/>
    </location>
</feature>
<accession>A0A1I8QC32</accession>
<feature type="compositionally biased region" description="Basic and acidic residues" evidence="5">
    <location>
        <begin position="1150"/>
        <end position="1162"/>
    </location>
</feature>
<dbReference type="GO" id="GO:0008270">
    <property type="term" value="F:zinc ion binding"/>
    <property type="evidence" value="ECO:0007669"/>
    <property type="project" value="UniProtKB-KW"/>
</dbReference>
<feature type="compositionally biased region" description="Basic and acidic residues" evidence="5">
    <location>
        <begin position="63"/>
        <end position="78"/>
    </location>
</feature>
<feature type="domain" description="PHD-type" evidence="6">
    <location>
        <begin position="298"/>
        <end position="348"/>
    </location>
</feature>
<dbReference type="InterPro" id="IPR019787">
    <property type="entry name" value="Znf_PHD-finger"/>
</dbReference>
<feature type="domain" description="RING-type" evidence="7">
    <location>
        <begin position="214"/>
        <end position="255"/>
    </location>
</feature>
<feature type="region of interest" description="Disordered" evidence="5">
    <location>
        <begin position="1230"/>
        <end position="1817"/>
    </location>
</feature>
<feature type="region of interest" description="Disordered" evidence="5">
    <location>
        <begin position="2207"/>
        <end position="2323"/>
    </location>
</feature>
<feature type="compositionally biased region" description="Basic and acidic residues" evidence="5">
    <location>
        <begin position="1236"/>
        <end position="1247"/>
    </location>
</feature>
<feature type="compositionally biased region" description="Low complexity" evidence="5">
    <location>
        <begin position="407"/>
        <end position="447"/>
    </location>
</feature>
<feature type="compositionally biased region" description="Basic residues" evidence="5">
    <location>
        <begin position="1499"/>
        <end position="1536"/>
    </location>
</feature>
<dbReference type="InterPro" id="IPR001965">
    <property type="entry name" value="Znf_PHD"/>
</dbReference>
<sequence>MAEDSSDYSELDSRPSGSRGRYPTRSDPKRKRRIVMRIEFDDSEESSSSSIFSEQSSSDGEDLDIRKDQRNACKKDLDDAPSCSRRLRNRQNQMSSHSAAGNSRSGNNKVNSAVAVHHEDDDEGDSDEFQRNAAQRRLRSRRTNLLDVGISDGTTSGSEINIKSSRGKAKTKYIMSEDEAEPKSPSHRTSGHSPAADDNGFSTDSSSNELLEKCPICLLTFRRQEIGSPSSCQHIFCVNCIEAWSKNVQTCPIDRLEFDRIIVRESYENRRIVREINVDPNAAKELILDDDPDDVDDVTNCEVCGRPDREDVMLLCDQCNQGYHMDCLSSPLSEIPEGSWYCDNCVDSEDEAYEDEDEDLNMLYEDIRGMGLPETRLRVREVQQPRILRTRQNERIRAAVLRRTRATVSALETTTTTTTTSTSRGRPRTTTTTTTTRRTTNRSSGSVRKPRRPKKVRRRAKQRTYVVEYDVNNFDEKFAIKTTKKVIKRRRKKARSKKLTSRTSTSKSGARLTASQRLAEQLGVKPDPTFTSHLSGSSAGLSLTGGANDLEYFSDSDNGGNIESEIHIETGQGTAVQTSVRISNYGSQRSRKGLLLGRVGPRHIPEPVSNRDNANSDILSSIMDLQDRWHSASRNLESIHINSDGTLNLPSSNGRSGGNQTNSPASTSTQPTKPPTKSSEDNVEQQKQQQSPSSQSLSNGPNQNEITQAPMYSRGGGNSNFNTAGGGGYNRYGNNQNNYRGGGAGNQYRPSAGGGDGGRGNNAGGINFNMVGRGNFNFSSPSNFNNQNQPGTTFSPFRQWNYNQRNQQNEENNQNNNRRSLAFGNNNQTNDNTQSSPSPQQPQNPFSGMPQPCYPPPAIQRPNQSSSDDLFGGLPPPVRQIPAPVVLSVPPPPTPPAMMVHPPAGALFQLNSDYGRDDDSNCPNFAIYSQESQEVAKSSEAYPERKPAANSANEAKEDDENEDLVQLDDDEEMPMPPQIDPSDLYEPENPTEENDDDEEEGNTNEEKINKVDDNDEDDGGGKDANDNEKDDDESDNENKEKNMEQDEDEGNESATIKLQNATTNREDHEVDKGNGTESETELENNDKVIVKGSKGKVQKDAKATDDEAENDVSDKSQTAATKDDGDDFDDDDDSDDNEDVTGKRSKKGRRSDNKNDRSHDNDAASMNSDETSKGHTPTIPYNRNTVRSPSPAPSDAGIAESEARPTKAGKGHGNVIELYDDSDWDELNADKNAVSKGKDKTHGKSVENGDDAEPDRSYTPCLDENNDPEVDMGRETPAVSSLTPDKNLNNNSAEKSKEGGGGETDIELIISEEEPPENNRKKRGGNLLDPTEEAKSAKFKKVKKRKKRYYRGDKQPFTNRFRRRSFSRSRSRSRRRSRSRLRSHSRSRSRSYGSFRSRSRSPGRGRRRGRSHSRSDRREKRRWGGSGNLRGRSWDGGRIPRNNKPKRRELPRYDVRHVVANKPVRDRFGRDNSRARRASRSMSRRRSNFSRSPFSRSGSRSRLRSRSRRRSFSRSRSRSPRLRSRSKSRSISKSRSKTPLSRSRSRSRPRRPSISLSPSPQYNRRRSLSPPPRRFSPIRRRSISPRVRRSPMRRRSRTPLRVMRSRSISLGVEQRMNGHKPPHRFRSGSRPRNFSRERLRSRSRSISLSPRYTPQMNRLRSKSPPLKSKKKKKDARKKKSKRRLPSLSPSPNRRIARQADPFGIEKPTKKKRRHLPKAKSPIDDHGWSPSPSPAPPVIASNVDYQQDKNISWTPPMHSPILDHYPPIIRRSVSPSSRKEKGKRSKKKKKESSKRRTIRKEKKRRRRTETPEPIPSKEVFASGNNILVSVSFNKENTANPNHGQQTIVTLPPNREDLLPNRRVSIDHVNKSSSSSKKRKEKRKKVESKPVAIIDLERSPFQVEQEQTDVIVLTDSEENRERAQSEHRRDRRRSESCPRNDEMDMHRSQRQEADSSQRDKSPERMDTILEESYDIPQTGPKTPPEPPGVKFNLQSKKTNKVRNPLHEDDDYDLPTTSEQQQVQETHNSDLDTMHVQSSQKIGPNTPPESGPCSPDAYDPFEPTKSPSISPRSPTPPPSQLDVSQNTEGTGEIGSSQKHHENDPPRRDQMSGIVGSIAQGAALNPIDLVMALMGSKNMTANNQDLANKSNEPKQYSSNMNSHDEPFRNKSDDKSVTVLSNVLLSSGNGISSPTPPTMAKKILPLPKITGSVGGSSSSGVNMRNGGASNNNDDAYTLHDADSPYSPGSGDYEDLFEPPPDTNAGTKRYSKRGAGGKVETFDNLFGSSSPVLRLPSYTPSKKHPAGASRPSKTKGRSENPNDAPNTLDLKERFLRKLNRQERVVEEVKLVLKPRYNKKHITKEDYKEIMRRAVPKICHSRSGEIDPNKIKNLIDAYVKKFRSKHKKLSLIGTGQVSSAVKCAAYLKKL</sequence>
<feature type="compositionally biased region" description="Acidic residues" evidence="5">
    <location>
        <begin position="1"/>
        <end position="10"/>
    </location>
</feature>
<dbReference type="STRING" id="35570.A0A1I8QC32"/>
<reference evidence="8" key="1">
    <citation type="submission" date="2020-05" db="UniProtKB">
        <authorList>
            <consortium name="EnsemblMetazoa"/>
        </authorList>
    </citation>
    <scope>IDENTIFICATION</scope>
    <source>
        <strain evidence="8">USDA</strain>
    </source>
</reference>
<keyword evidence="1" id="KW-0479">Metal-binding</keyword>
<keyword evidence="2 4" id="KW-0863">Zinc-finger</keyword>
<dbReference type="InterPro" id="IPR011011">
    <property type="entry name" value="Znf_FYVE_PHD"/>
</dbReference>
<feature type="compositionally biased region" description="Low complexity" evidence="5">
    <location>
        <begin position="1765"/>
        <end position="1775"/>
    </location>
</feature>
<dbReference type="Pfam" id="PF13639">
    <property type="entry name" value="zf-RING_2"/>
    <property type="match status" value="1"/>
</dbReference>
<feature type="compositionally biased region" description="Acidic residues" evidence="5">
    <location>
        <begin position="1304"/>
        <end position="1316"/>
    </location>
</feature>
<feature type="compositionally biased region" description="Basic and acidic residues" evidence="5">
    <location>
        <begin position="2158"/>
        <end position="2168"/>
    </location>
</feature>
<feature type="compositionally biased region" description="Polar residues" evidence="5">
    <location>
        <begin position="1834"/>
        <end position="1847"/>
    </location>
</feature>
<dbReference type="InterPro" id="IPR013083">
    <property type="entry name" value="Znf_RING/FYVE/PHD"/>
</dbReference>